<dbReference type="SMART" id="SM00245">
    <property type="entry name" value="TSPc"/>
    <property type="match status" value="1"/>
</dbReference>
<dbReference type="SUPFAM" id="SSF50156">
    <property type="entry name" value="PDZ domain-like"/>
    <property type="match status" value="1"/>
</dbReference>
<protein>
    <submittedName>
        <fullName evidence="2">PDZ domain-containing protein</fullName>
    </submittedName>
</protein>
<dbReference type="InterPro" id="IPR005151">
    <property type="entry name" value="Tail-specific_protease"/>
</dbReference>
<dbReference type="GO" id="GO:0030288">
    <property type="term" value="C:outer membrane-bounded periplasmic space"/>
    <property type="evidence" value="ECO:0007669"/>
    <property type="project" value="TreeGrafter"/>
</dbReference>
<dbReference type="SUPFAM" id="SSF52096">
    <property type="entry name" value="ClpP/crotonase"/>
    <property type="match status" value="1"/>
</dbReference>
<dbReference type="SMART" id="SM00228">
    <property type="entry name" value="PDZ"/>
    <property type="match status" value="1"/>
</dbReference>
<dbReference type="PROSITE" id="PS50106">
    <property type="entry name" value="PDZ"/>
    <property type="match status" value="1"/>
</dbReference>
<accession>A0A931A1T6</accession>
<name>A0A931A1T6_9ACTN</name>
<dbReference type="AlphaFoldDB" id="A0A931A1T6"/>
<keyword evidence="3" id="KW-1185">Reference proteome</keyword>
<dbReference type="InterPro" id="IPR001478">
    <property type="entry name" value="PDZ"/>
</dbReference>
<dbReference type="GO" id="GO:0007165">
    <property type="term" value="P:signal transduction"/>
    <property type="evidence" value="ECO:0007669"/>
    <property type="project" value="TreeGrafter"/>
</dbReference>
<dbReference type="PANTHER" id="PTHR32060:SF30">
    <property type="entry name" value="CARBOXY-TERMINAL PROCESSING PROTEASE CTPA"/>
    <property type="match status" value="1"/>
</dbReference>
<organism evidence="2 3">
    <name type="scientific">Nonomuraea cypriaca</name>
    <dbReference type="NCBI Taxonomy" id="1187855"/>
    <lineage>
        <taxon>Bacteria</taxon>
        <taxon>Bacillati</taxon>
        <taxon>Actinomycetota</taxon>
        <taxon>Actinomycetes</taxon>
        <taxon>Streptosporangiales</taxon>
        <taxon>Streptosporangiaceae</taxon>
        <taxon>Nonomuraea</taxon>
    </lineage>
</organism>
<evidence type="ECO:0000313" key="3">
    <source>
        <dbReference type="Proteomes" id="UP000605361"/>
    </source>
</evidence>
<dbReference type="Proteomes" id="UP000605361">
    <property type="component" value="Unassembled WGS sequence"/>
</dbReference>
<comment type="caution">
    <text evidence="2">The sequence shown here is derived from an EMBL/GenBank/DDBJ whole genome shotgun (WGS) entry which is preliminary data.</text>
</comment>
<feature type="domain" description="PDZ" evidence="1">
    <location>
        <begin position="90"/>
        <end position="162"/>
    </location>
</feature>
<dbReference type="Gene3D" id="3.90.226.10">
    <property type="entry name" value="2-enoyl-CoA Hydratase, Chain A, domain 1"/>
    <property type="match status" value="1"/>
</dbReference>
<dbReference type="RefSeq" id="WP_195893621.1">
    <property type="nucleotide sequence ID" value="NZ_JADOGI010000004.1"/>
</dbReference>
<dbReference type="InterPro" id="IPR041489">
    <property type="entry name" value="PDZ_6"/>
</dbReference>
<dbReference type="GO" id="GO:0008236">
    <property type="term" value="F:serine-type peptidase activity"/>
    <property type="evidence" value="ECO:0007669"/>
    <property type="project" value="InterPro"/>
</dbReference>
<dbReference type="Gene3D" id="2.30.42.10">
    <property type="match status" value="1"/>
</dbReference>
<dbReference type="InterPro" id="IPR029045">
    <property type="entry name" value="ClpP/crotonase-like_dom_sf"/>
</dbReference>
<dbReference type="EMBL" id="JADOGI010000004">
    <property type="protein sequence ID" value="MBF8184632.1"/>
    <property type="molecule type" value="Genomic_DNA"/>
</dbReference>
<dbReference type="Pfam" id="PF03572">
    <property type="entry name" value="Peptidase_S41"/>
    <property type="match status" value="1"/>
</dbReference>
<reference evidence="2" key="1">
    <citation type="submission" date="2020-11" db="EMBL/GenBank/DDBJ databases">
        <title>Whole-genome analyses of Nonomuraea sp. K274.</title>
        <authorList>
            <person name="Veyisoglu A."/>
        </authorList>
    </citation>
    <scope>NUCLEOTIDE SEQUENCE</scope>
    <source>
        <strain evidence="2">K274</strain>
    </source>
</reference>
<dbReference type="Pfam" id="PF17820">
    <property type="entry name" value="PDZ_6"/>
    <property type="match status" value="1"/>
</dbReference>
<dbReference type="GO" id="GO:0004175">
    <property type="term" value="F:endopeptidase activity"/>
    <property type="evidence" value="ECO:0007669"/>
    <property type="project" value="TreeGrafter"/>
</dbReference>
<dbReference type="GO" id="GO:0006508">
    <property type="term" value="P:proteolysis"/>
    <property type="evidence" value="ECO:0007669"/>
    <property type="project" value="InterPro"/>
</dbReference>
<evidence type="ECO:0000313" key="2">
    <source>
        <dbReference type="EMBL" id="MBF8184632.1"/>
    </source>
</evidence>
<evidence type="ECO:0000259" key="1">
    <source>
        <dbReference type="PROSITE" id="PS50106"/>
    </source>
</evidence>
<gene>
    <name evidence="2" type="ORF">ITP53_02495</name>
</gene>
<proteinExistence type="predicted"/>
<dbReference type="PANTHER" id="PTHR32060">
    <property type="entry name" value="TAIL-SPECIFIC PROTEASE"/>
    <property type="match status" value="1"/>
</dbReference>
<sequence length="388" mass="41235">MDHRDLVAAAFAAFTQELHRRGMDQSDATTPPMSGDRDRDWQAFIDVYEQIEADADTQQGLAAAVMNGMVTSLDSNHTKWVRPEPGEKAGGLGITVSGARRENLDPAATEPLFVTDVVENSPAAKEGVRPGDVIVSVDGAPPFLGGLLSTGVINRLNATDGEPVRLKLKEPTSGRERTVSIEPGPFDPPSLEASAKRLDGDIGYVELPGFYQGSADDTLAAVQQLREDEELRGLVLDLRGNTGGSPEEVARLLGAFAHDRIINYHCDVHDECVPTRTDDSVPLLGLPLVVLVDRACVSACDDFSAAAKWHDIAPLVGTRTAGWVAGAGIMYPLNDGSALQLPSLHHFGPNRELINTIGVPAGHQAPMTPADLAAGRDPALAKALTLLK</sequence>
<dbReference type="InterPro" id="IPR036034">
    <property type="entry name" value="PDZ_sf"/>
</dbReference>